<protein>
    <submittedName>
        <fullName evidence="2">Uncharacterized protein</fullName>
    </submittedName>
</protein>
<reference evidence="2" key="1">
    <citation type="submission" date="2019-02" db="EMBL/GenBank/DDBJ databases">
        <authorList>
            <person name="Pothier F.J."/>
        </authorList>
    </citation>
    <scope>NUCLEOTIDE SEQUENCE</scope>
    <source>
        <strain evidence="2">CI-1B</strain>
    </source>
</reference>
<organism evidence="2 3">
    <name type="scientific">Bradyrhizobium ivorense</name>
    <dbReference type="NCBI Taxonomy" id="2511166"/>
    <lineage>
        <taxon>Bacteria</taxon>
        <taxon>Pseudomonadati</taxon>
        <taxon>Pseudomonadota</taxon>
        <taxon>Alphaproteobacteria</taxon>
        <taxon>Hyphomicrobiales</taxon>
        <taxon>Nitrobacteraceae</taxon>
        <taxon>Bradyrhizobium</taxon>
    </lineage>
</organism>
<keyword evidence="1" id="KW-0732">Signal</keyword>
<sequence>MRVIIQMCALALLCCSVGTASAQDPKAVPSETTVERSVRAQPNRDTQIGIYLNVLPDCTSGPLPTIRLVSPPAAGKVVVRSGKAKATNYKACLALEVPAYVALYKAPPEFLGADSLTIEVKYPGGRTEIQKITVTVSGPGAQQKI</sequence>
<feature type="chain" id="PRO_5021212325" evidence="1">
    <location>
        <begin position="23"/>
        <end position="145"/>
    </location>
</feature>
<dbReference type="Proteomes" id="UP000328092">
    <property type="component" value="Unassembled WGS sequence"/>
</dbReference>
<dbReference type="AlphaFoldDB" id="A0A508TMN7"/>
<evidence type="ECO:0000313" key="2">
    <source>
        <dbReference type="EMBL" id="VIO75650.1"/>
    </source>
</evidence>
<evidence type="ECO:0000256" key="1">
    <source>
        <dbReference type="SAM" id="SignalP"/>
    </source>
</evidence>
<dbReference type="EMBL" id="CAADFC020000024">
    <property type="protein sequence ID" value="VIO75650.1"/>
    <property type="molecule type" value="Genomic_DNA"/>
</dbReference>
<proteinExistence type="predicted"/>
<feature type="signal peptide" evidence="1">
    <location>
        <begin position="1"/>
        <end position="22"/>
    </location>
</feature>
<evidence type="ECO:0000313" key="3">
    <source>
        <dbReference type="Proteomes" id="UP000328092"/>
    </source>
</evidence>
<keyword evidence="3" id="KW-1185">Reference proteome</keyword>
<dbReference type="RefSeq" id="WP_229179342.1">
    <property type="nucleotide sequence ID" value="NZ_CAADFB020000029.1"/>
</dbReference>
<gene>
    <name evidence="2" type="ORF">CI1B_60290</name>
</gene>
<comment type="caution">
    <text evidence="2">The sequence shown here is derived from an EMBL/GenBank/DDBJ whole genome shotgun (WGS) entry which is preliminary data.</text>
</comment>
<name>A0A508TMN7_9BRAD</name>
<accession>A0A508TMN7</accession>